<protein>
    <submittedName>
        <fullName evidence="4">DNA-binding protein</fullName>
    </submittedName>
</protein>
<evidence type="ECO:0000259" key="2">
    <source>
        <dbReference type="Pfam" id="PF13509"/>
    </source>
</evidence>
<feature type="domain" description="Conserved virulence factor B-like winged helix" evidence="3">
    <location>
        <begin position="218"/>
        <end position="275"/>
    </location>
</feature>
<accession>A0ABR8PT76</accession>
<dbReference type="Pfam" id="PF13509">
    <property type="entry name" value="S1_2"/>
    <property type="match status" value="2"/>
</dbReference>
<dbReference type="Gene3D" id="1.10.10.10">
    <property type="entry name" value="Winged helix-like DNA-binding domain superfamily/Winged helix DNA-binding domain"/>
    <property type="match status" value="1"/>
</dbReference>
<evidence type="ECO:0000259" key="3">
    <source>
        <dbReference type="Pfam" id="PF17783"/>
    </source>
</evidence>
<proteinExistence type="inferred from homology"/>
<dbReference type="EMBL" id="JACSRA010000010">
    <property type="protein sequence ID" value="MBD7911376.1"/>
    <property type="molecule type" value="Genomic_DNA"/>
</dbReference>
<name>A0ABR8PT76_9CLOT</name>
<dbReference type="RefSeq" id="WP_191768214.1">
    <property type="nucleotide sequence ID" value="NZ_JACSRA010000010.1"/>
</dbReference>
<dbReference type="PANTHER" id="PTHR37296:SF1">
    <property type="entry name" value="CONSERVED VIRULENCE FACTOR B"/>
    <property type="match status" value="1"/>
</dbReference>
<comment type="caution">
    <text evidence="4">The sequence shown here is derived from an EMBL/GenBank/DDBJ whole genome shotgun (WGS) entry which is preliminary data.</text>
</comment>
<reference evidence="4 5" key="1">
    <citation type="submission" date="2020-08" db="EMBL/GenBank/DDBJ databases">
        <title>A Genomic Blueprint of the Chicken Gut Microbiome.</title>
        <authorList>
            <person name="Gilroy R."/>
            <person name="Ravi A."/>
            <person name="Getino M."/>
            <person name="Pursley I."/>
            <person name="Horton D.L."/>
            <person name="Alikhan N.-F."/>
            <person name="Baker D."/>
            <person name="Gharbi K."/>
            <person name="Hall N."/>
            <person name="Watson M."/>
            <person name="Adriaenssens E.M."/>
            <person name="Foster-Nyarko E."/>
            <person name="Jarju S."/>
            <person name="Secka A."/>
            <person name="Antonio M."/>
            <person name="Oren A."/>
            <person name="Chaudhuri R."/>
            <person name="La Ragione R.M."/>
            <person name="Hildebrand F."/>
            <person name="Pallen M.J."/>
        </authorList>
    </citation>
    <scope>NUCLEOTIDE SEQUENCE [LARGE SCALE GENOMIC DNA]</scope>
    <source>
        <strain evidence="4 5">Sa3CVN1</strain>
    </source>
</reference>
<dbReference type="Gene3D" id="2.40.50.140">
    <property type="entry name" value="Nucleic acid-binding proteins"/>
    <property type="match status" value="1"/>
</dbReference>
<feature type="domain" description="Conserved virulence factor B first S1" evidence="2">
    <location>
        <begin position="4"/>
        <end position="65"/>
    </location>
</feature>
<dbReference type="InterPro" id="IPR012340">
    <property type="entry name" value="NA-bd_OB-fold"/>
</dbReference>
<evidence type="ECO:0000256" key="1">
    <source>
        <dbReference type="PIRNR" id="PIRNR012524"/>
    </source>
</evidence>
<dbReference type="PIRSF" id="PIRSF012524">
    <property type="entry name" value="YitL_S1"/>
    <property type="match status" value="1"/>
</dbReference>
<dbReference type="Pfam" id="PF17783">
    <property type="entry name" value="WHD_CvfB"/>
    <property type="match status" value="1"/>
</dbReference>
<keyword evidence="4" id="KW-0238">DNA-binding</keyword>
<dbReference type="Proteomes" id="UP000627781">
    <property type="component" value="Unassembled WGS sequence"/>
</dbReference>
<dbReference type="PANTHER" id="PTHR37296">
    <property type="entry name" value="CONSERVED VIRULENCE FACTOR B"/>
    <property type="match status" value="1"/>
</dbReference>
<dbReference type="InterPro" id="IPR039566">
    <property type="entry name" value="CvfB_S1_st"/>
</dbReference>
<dbReference type="GO" id="GO:0003677">
    <property type="term" value="F:DNA binding"/>
    <property type="evidence" value="ECO:0007669"/>
    <property type="project" value="UniProtKB-KW"/>
</dbReference>
<dbReference type="InterPro" id="IPR040764">
    <property type="entry name" value="CvfB_WH"/>
</dbReference>
<dbReference type="InterPro" id="IPR014464">
    <property type="entry name" value="CvfB_fam"/>
</dbReference>
<evidence type="ECO:0000313" key="4">
    <source>
        <dbReference type="EMBL" id="MBD7911376.1"/>
    </source>
</evidence>
<gene>
    <name evidence="4" type="ORF">H9661_08410</name>
</gene>
<sequence>MIFVGEYNDLKVDRKVDFGYYLTDEDGNDVLLPNASIKERDIKLGEEIEVFIYRDSKDRPIATLKKPLIKVGEVSYLKIVGESSFGAFADIGLDRDIFIPLKEQKFKCLVGKSYLLYAYIDKTGRLAATTYVDNYMEIGEGFKVGDEVEVITYGKGGEKTIRVAIDGKYQGIVLGNEHYNDIYPGEKFKARIKKIYEDGVVGVSTRRKRLEERDVLKEQILDYLEKHDGFMVYNDKTSPEIIKETFNTSKNYFKMTLGGLMKEGKIEQSLEGTRLKK</sequence>
<evidence type="ECO:0000313" key="5">
    <source>
        <dbReference type="Proteomes" id="UP000627781"/>
    </source>
</evidence>
<keyword evidence="5" id="KW-1185">Reference proteome</keyword>
<comment type="similarity">
    <text evidence="1">Belongs to the CvfB family.</text>
</comment>
<dbReference type="InterPro" id="IPR036388">
    <property type="entry name" value="WH-like_DNA-bd_sf"/>
</dbReference>
<feature type="domain" description="Conserved virulence factor B first S1" evidence="2">
    <location>
        <begin position="71"/>
        <end position="130"/>
    </location>
</feature>
<organism evidence="4 5">
    <name type="scientific">Clostridium cibarium</name>
    <dbReference type="NCBI Taxonomy" id="2762247"/>
    <lineage>
        <taxon>Bacteria</taxon>
        <taxon>Bacillati</taxon>
        <taxon>Bacillota</taxon>
        <taxon>Clostridia</taxon>
        <taxon>Eubacteriales</taxon>
        <taxon>Clostridiaceae</taxon>
        <taxon>Clostridium</taxon>
    </lineage>
</organism>